<dbReference type="InterPro" id="IPR018550">
    <property type="entry name" value="Lipid-A_deacylase-rel"/>
</dbReference>
<dbReference type="KEGG" id="aue:C5O00_08365"/>
<evidence type="ECO:0000313" key="2">
    <source>
        <dbReference type="Proteomes" id="UP000238442"/>
    </source>
</evidence>
<dbReference type="OrthoDB" id="627554at2"/>
<accession>A0A2S0HX33</accession>
<dbReference type="RefSeq" id="WP_105216429.1">
    <property type="nucleotide sequence ID" value="NZ_CP027062.1"/>
</dbReference>
<organism evidence="1 2">
    <name type="scientific">Pukyongia salina</name>
    <dbReference type="NCBI Taxonomy" id="2094025"/>
    <lineage>
        <taxon>Bacteria</taxon>
        <taxon>Pseudomonadati</taxon>
        <taxon>Bacteroidota</taxon>
        <taxon>Flavobacteriia</taxon>
        <taxon>Flavobacteriales</taxon>
        <taxon>Flavobacteriaceae</taxon>
        <taxon>Pukyongia</taxon>
    </lineage>
</organism>
<name>A0A2S0HX33_9FLAO</name>
<evidence type="ECO:0000313" key="1">
    <source>
        <dbReference type="EMBL" id="AVI51188.1"/>
    </source>
</evidence>
<sequence length="368" mass="41897">MKKEAMMKWMLILFFLATPLVGQEKYPGKYSFDVSYGYGTILRHNKNIAHLVIAHPQVITLGVNRKTFGEKPWQQSFNYPDWGLSFQFTDFRNEVLGKNFGILAHYNFYFLNRNVRLHLAQGISYNTHPFDLETNPKNNAFGSLLLSSTALGLYYDLPYLLDDFGLLFGISLYHHSNGSIKAPNTGTNILSFEMALSYNKSVQQENSFNSGEQEEVDRSVHWNVAVSGGFNSSDYLNLGTHPFAVVSGYADKRLGSISAVQLGAEIFFSEFLREEIRYVAAAFPKRGIDPDTDWKRVGIFAGHEFRIGDIGLPTQIGYYIYYPYTYESRVYLRVGGKYYFNHRWFTTLTIKAHAANAEAIEFGAGIRL</sequence>
<keyword evidence="2" id="KW-1185">Reference proteome</keyword>
<dbReference type="Proteomes" id="UP000238442">
    <property type="component" value="Chromosome"/>
</dbReference>
<protein>
    <submittedName>
        <fullName evidence="1">Deacylase</fullName>
    </submittedName>
</protein>
<dbReference type="Pfam" id="PF09411">
    <property type="entry name" value="PagL"/>
    <property type="match status" value="1"/>
</dbReference>
<dbReference type="EMBL" id="CP027062">
    <property type="protein sequence ID" value="AVI51188.1"/>
    <property type="molecule type" value="Genomic_DNA"/>
</dbReference>
<dbReference type="AlphaFoldDB" id="A0A2S0HX33"/>
<proteinExistence type="predicted"/>
<reference evidence="1 2" key="1">
    <citation type="submission" date="2018-02" db="EMBL/GenBank/DDBJ databases">
        <title>Genomic analysis of the strain RR4-38 isolated from a seawater recirculating aquaculture system.</title>
        <authorList>
            <person name="Kim Y.-S."/>
            <person name="Jang Y.H."/>
            <person name="Kim K.-H."/>
        </authorList>
    </citation>
    <scope>NUCLEOTIDE SEQUENCE [LARGE SCALE GENOMIC DNA]</scope>
    <source>
        <strain evidence="1 2">RR4-38</strain>
    </source>
</reference>
<gene>
    <name evidence="1" type="ORF">C5O00_08365</name>
</gene>
<dbReference type="Gene3D" id="2.40.160.20">
    <property type="match status" value="1"/>
</dbReference>